<protein>
    <submittedName>
        <fullName evidence="1">Uncharacterized protein</fullName>
    </submittedName>
</protein>
<dbReference type="EMBL" id="CADEAL010000527">
    <property type="protein sequence ID" value="CAB1421519.1"/>
    <property type="molecule type" value="Genomic_DNA"/>
</dbReference>
<dbReference type="Proteomes" id="UP001153269">
    <property type="component" value="Unassembled WGS sequence"/>
</dbReference>
<proteinExistence type="predicted"/>
<organism evidence="1 2">
    <name type="scientific">Pleuronectes platessa</name>
    <name type="common">European plaice</name>
    <dbReference type="NCBI Taxonomy" id="8262"/>
    <lineage>
        <taxon>Eukaryota</taxon>
        <taxon>Metazoa</taxon>
        <taxon>Chordata</taxon>
        <taxon>Craniata</taxon>
        <taxon>Vertebrata</taxon>
        <taxon>Euteleostomi</taxon>
        <taxon>Actinopterygii</taxon>
        <taxon>Neopterygii</taxon>
        <taxon>Teleostei</taxon>
        <taxon>Neoteleostei</taxon>
        <taxon>Acanthomorphata</taxon>
        <taxon>Carangaria</taxon>
        <taxon>Pleuronectiformes</taxon>
        <taxon>Pleuronectoidei</taxon>
        <taxon>Pleuronectidae</taxon>
        <taxon>Pleuronectes</taxon>
    </lineage>
</organism>
<evidence type="ECO:0000313" key="1">
    <source>
        <dbReference type="EMBL" id="CAB1421519.1"/>
    </source>
</evidence>
<gene>
    <name evidence="1" type="ORF">PLEPLA_LOCUS9405</name>
</gene>
<evidence type="ECO:0000313" key="2">
    <source>
        <dbReference type="Proteomes" id="UP001153269"/>
    </source>
</evidence>
<sequence length="216" mass="24287">MLELVDINSLMTAEQAASAEDDHVKTVVEIVSSTMLWIMETPHPYGKQLIEAQMLAHKHTSISGSILCSVILWQTVQGQEPRLSLSVSWDRLQLPNDSRRIIDQYLPLCYRVAAIRGEKEISSNLIKHGEENKQYSRQHTSQVNMHRNSEALLGLGNPKSTVTHRHYLHKPTEGGASGPGSTTLCCLRGQFMPLRRSYAIVLPRLCQHDPAQSLRQ</sequence>
<reference evidence="1" key="1">
    <citation type="submission" date="2020-03" db="EMBL/GenBank/DDBJ databases">
        <authorList>
            <person name="Weist P."/>
        </authorList>
    </citation>
    <scope>NUCLEOTIDE SEQUENCE</scope>
</reference>
<comment type="caution">
    <text evidence="1">The sequence shown here is derived from an EMBL/GenBank/DDBJ whole genome shotgun (WGS) entry which is preliminary data.</text>
</comment>
<keyword evidence="2" id="KW-1185">Reference proteome</keyword>
<name>A0A9N7YEP5_PLEPL</name>
<accession>A0A9N7YEP5</accession>
<dbReference type="AlphaFoldDB" id="A0A9N7YEP5"/>